<dbReference type="PANTHER" id="PTHR38753:SF1">
    <property type="entry name" value="SLR1441 PROTEIN"/>
    <property type="match status" value="1"/>
</dbReference>
<gene>
    <name evidence="3" type="ORF">ENV67_07910</name>
</gene>
<dbReference type="Pfam" id="PF26618">
    <property type="entry name" value="DUF8196"/>
    <property type="match status" value="1"/>
</dbReference>
<proteinExistence type="predicted"/>
<dbReference type="InterPro" id="IPR058509">
    <property type="entry name" value="DUF8196"/>
</dbReference>
<keyword evidence="1" id="KW-0175">Coiled coil</keyword>
<comment type="caution">
    <text evidence="3">The sequence shown here is derived from an EMBL/GenBank/DDBJ whole genome shotgun (WGS) entry which is preliminary data.</text>
</comment>
<feature type="domain" description="DUF8196" evidence="2">
    <location>
        <begin position="152"/>
        <end position="260"/>
    </location>
</feature>
<evidence type="ECO:0000259" key="2">
    <source>
        <dbReference type="Pfam" id="PF26618"/>
    </source>
</evidence>
<dbReference type="Gene3D" id="1.20.1270.60">
    <property type="entry name" value="Arfaptin homology (AH) domain/BAR domain"/>
    <property type="match status" value="1"/>
</dbReference>
<dbReference type="PANTHER" id="PTHR38753">
    <property type="entry name" value="SLR1441 PROTEIN"/>
    <property type="match status" value="1"/>
</dbReference>
<protein>
    <recommendedName>
        <fullName evidence="2">DUF8196 domain-containing protein</fullName>
    </recommendedName>
</protein>
<feature type="coiled-coil region" evidence="1">
    <location>
        <begin position="41"/>
        <end position="117"/>
    </location>
</feature>
<evidence type="ECO:0000256" key="1">
    <source>
        <dbReference type="SAM" id="Coils"/>
    </source>
</evidence>
<evidence type="ECO:0000313" key="3">
    <source>
        <dbReference type="EMBL" id="HGW92444.1"/>
    </source>
</evidence>
<dbReference type="AlphaFoldDB" id="A0A7C4YAS5"/>
<dbReference type="EMBL" id="DTHG01000096">
    <property type="protein sequence ID" value="HGW92444.1"/>
    <property type="molecule type" value="Genomic_DNA"/>
</dbReference>
<sequence>MKISKLIEELTTLPPELREAFIKGFSILEDAIGEMVTKDEFRELRKVVQELAERVNELAEAQKRTEQRVSELAEAQKKSEERLTRLEATVGELIEAQKKSEERLTRLEITVAELIEAQKKTEKVVQELVIGLKNTRKELGGLTQNLGYAFENEAYRMVPKVLKEKYGIEVKDKVVRKEISGREVNFFAQGIHNGKEVLIVGEVKLGMDKRRKIFSDLEKKVNAVLKVYPEKEIVKIFVSHYVSDGFLRKAKEQGIIVIQSFEW</sequence>
<dbReference type="InterPro" id="IPR027267">
    <property type="entry name" value="AH/BAR_dom_sf"/>
</dbReference>
<organism evidence="3">
    <name type="scientific">candidate division WOR-3 bacterium</name>
    <dbReference type="NCBI Taxonomy" id="2052148"/>
    <lineage>
        <taxon>Bacteria</taxon>
        <taxon>Bacteria division WOR-3</taxon>
    </lineage>
</organism>
<accession>A0A7C4YAS5</accession>
<reference evidence="3" key="1">
    <citation type="journal article" date="2020" name="mSystems">
        <title>Genome- and Community-Level Interaction Insights into Carbon Utilization and Element Cycling Functions of Hydrothermarchaeota in Hydrothermal Sediment.</title>
        <authorList>
            <person name="Zhou Z."/>
            <person name="Liu Y."/>
            <person name="Xu W."/>
            <person name="Pan J."/>
            <person name="Luo Z.H."/>
            <person name="Li M."/>
        </authorList>
    </citation>
    <scope>NUCLEOTIDE SEQUENCE [LARGE SCALE GENOMIC DNA]</scope>
    <source>
        <strain evidence="3">SpSt-780</strain>
    </source>
</reference>
<name>A0A7C4YAS5_UNCW3</name>